<keyword evidence="1" id="KW-0732">Signal</keyword>
<evidence type="ECO:0000313" key="2">
    <source>
        <dbReference type="EMBL" id="UOQ74953.1"/>
    </source>
</evidence>
<dbReference type="AlphaFoldDB" id="A0A8T9QJJ9"/>
<dbReference type="InterPro" id="IPR013517">
    <property type="entry name" value="FG-GAP"/>
</dbReference>
<sequence>MDGDGDLDLLSGGSVRLNNGAGVFTAPAANAEIAGLGSGLSALAVGDLDGDGALDLVAPGSFNVTGKIEFRFNNGAGVFTARAAVPSLAVANDPGP</sequence>
<name>A0A8T9QJJ9_9BACT</name>
<dbReference type="Pfam" id="PF13517">
    <property type="entry name" value="FG-GAP_3"/>
    <property type="match status" value="1"/>
</dbReference>
<evidence type="ECO:0000256" key="1">
    <source>
        <dbReference type="ARBA" id="ARBA00022729"/>
    </source>
</evidence>
<dbReference type="EMBL" id="CP095046">
    <property type="protein sequence ID" value="UOQ74953.1"/>
    <property type="molecule type" value="Genomic_DNA"/>
</dbReference>
<dbReference type="Proteomes" id="UP000831796">
    <property type="component" value="Chromosome"/>
</dbReference>
<accession>A0A8T9QJJ9</accession>
<keyword evidence="3" id="KW-1185">Reference proteome</keyword>
<protein>
    <submittedName>
        <fullName evidence="2">VCBS repeat-containing protein</fullName>
    </submittedName>
</protein>
<dbReference type="InterPro" id="IPR028994">
    <property type="entry name" value="Integrin_alpha_N"/>
</dbReference>
<organism evidence="2 3">
    <name type="scientific">Hymenobacter cellulosilyticus</name>
    <dbReference type="NCBI Taxonomy" id="2932248"/>
    <lineage>
        <taxon>Bacteria</taxon>
        <taxon>Pseudomonadati</taxon>
        <taxon>Bacteroidota</taxon>
        <taxon>Cytophagia</taxon>
        <taxon>Cytophagales</taxon>
        <taxon>Hymenobacteraceae</taxon>
        <taxon>Hymenobacter</taxon>
    </lineage>
</organism>
<dbReference type="SUPFAM" id="SSF69318">
    <property type="entry name" value="Integrin alpha N-terminal domain"/>
    <property type="match status" value="1"/>
</dbReference>
<evidence type="ECO:0000313" key="3">
    <source>
        <dbReference type="Proteomes" id="UP000831796"/>
    </source>
</evidence>
<gene>
    <name evidence="2" type="ORF">MUN79_07220</name>
</gene>
<proteinExistence type="predicted"/>
<dbReference type="KEGG" id="hcu:MUN79_07220"/>
<dbReference type="RefSeq" id="WP_244678289.1">
    <property type="nucleotide sequence ID" value="NZ_CP095046.1"/>
</dbReference>
<reference evidence="2" key="1">
    <citation type="submission" date="2022-04" db="EMBL/GenBank/DDBJ databases">
        <title>Hymenobacter sp. isolated from the air.</title>
        <authorList>
            <person name="Won M."/>
            <person name="Lee C.-M."/>
            <person name="Woen H.-Y."/>
            <person name="Kwon S.-W."/>
        </authorList>
    </citation>
    <scope>NUCLEOTIDE SEQUENCE</scope>
    <source>
        <strain evidence="2">5116S-3</strain>
    </source>
</reference>